<dbReference type="CDD" id="cd00268">
    <property type="entry name" value="DEADc"/>
    <property type="match status" value="1"/>
</dbReference>
<organism evidence="12">
    <name type="scientific">Caldithrix abyssi</name>
    <dbReference type="NCBI Taxonomy" id="187145"/>
    <lineage>
        <taxon>Bacteria</taxon>
        <taxon>Pseudomonadati</taxon>
        <taxon>Calditrichota</taxon>
        <taxon>Calditrichia</taxon>
        <taxon>Calditrichales</taxon>
        <taxon>Calditrichaceae</taxon>
        <taxon>Caldithrix</taxon>
    </lineage>
</organism>
<feature type="domain" description="Helicase ATP-binding" evidence="9">
    <location>
        <begin position="36"/>
        <end position="207"/>
    </location>
</feature>
<keyword evidence="4 7" id="KW-0067">ATP-binding</keyword>
<dbReference type="InterPro" id="IPR044742">
    <property type="entry name" value="DEAD/DEAH_RhlB"/>
</dbReference>
<sequence length="573" mass="64980">MTNVTFEDLGLSPETLKAVKDLGFEQPTEIQEKVLPVLMEKQLDIIALSQTGTGKTAAYSLPIIEKIDLEGWQTQALILSPTRELCIQISKDIQSYAKYIPGLRVVPVYGGADIQKQIRDLKKGAHIIVATPGRILDLIGRSKADVSMVNTVVLDEADEMLNMGFKEDLNAILFETPRDKNTLLFSATMPSEADRLAKQYMEEPLRITVGKKNSGAENVSHYFYMVQAKDRYKALRRLVDYNPDMYAIVFCRTRRESKEIADRLMRDGYEADALHGDLTQAQRDHVMNKFRLRHIRLLVATDVAARGLDVNDLTHVINIDLPEDVEAYTHRSGRTGRAGKTGVCMSIIHSREKGRLRRIENIIKMEIVQQPVPSGEKIVEQQVLHFVDRLRAVEMNDPSQDALLETARERLADLSKEELVDRLVALELSLLIKAYKNAPDLDYKEKHGSRGERERGRGRDRKPMREGRRSAGYGRDRGNWVRFHIGVGEKQGLQAGDIIGMINRATRSKDIPVGKIEILKSFAFFEVDANYVDGVEQGMRKADFRGKPVRVERAENSGPRAPRAPRRKKERVW</sequence>
<evidence type="ECO:0000256" key="2">
    <source>
        <dbReference type="ARBA" id="ARBA00022801"/>
    </source>
</evidence>
<dbReference type="GO" id="GO:0005829">
    <property type="term" value="C:cytosol"/>
    <property type="evidence" value="ECO:0007669"/>
    <property type="project" value="TreeGrafter"/>
</dbReference>
<name>A0A7V1LJM1_CALAY</name>
<dbReference type="InterPro" id="IPR014014">
    <property type="entry name" value="RNA_helicase_DEAD_Q_motif"/>
</dbReference>
<dbReference type="InterPro" id="IPR000629">
    <property type="entry name" value="RNA-helicase_DEAD-box_CS"/>
</dbReference>
<evidence type="ECO:0000259" key="9">
    <source>
        <dbReference type="PROSITE" id="PS51192"/>
    </source>
</evidence>
<dbReference type="Proteomes" id="UP000886005">
    <property type="component" value="Unassembled WGS sequence"/>
</dbReference>
<evidence type="ECO:0000256" key="7">
    <source>
        <dbReference type="RuleBase" id="RU000492"/>
    </source>
</evidence>
<comment type="similarity">
    <text evidence="5 7">Belongs to the DEAD box helicase family.</text>
</comment>
<dbReference type="PANTHER" id="PTHR47959:SF13">
    <property type="entry name" value="ATP-DEPENDENT RNA HELICASE RHLE"/>
    <property type="match status" value="1"/>
</dbReference>
<dbReference type="SMART" id="SM00490">
    <property type="entry name" value="HELICc"/>
    <property type="match status" value="1"/>
</dbReference>
<feature type="domain" description="DEAD-box RNA helicase Q" evidence="11">
    <location>
        <begin position="4"/>
        <end position="32"/>
    </location>
</feature>
<dbReference type="GO" id="GO:0003724">
    <property type="term" value="F:RNA helicase activity"/>
    <property type="evidence" value="ECO:0007669"/>
    <property type="project" value="InterPro"/>
</dbReference>
<dbReference type="CDD" id="cd12252">
    <property type="entry name" value="RRM_DbpA"/>
    <property type="match status" value="1"/>
</dbReference>
<dbReference type="GO" id="GO:0016787">
    <property type="term" value="F:hydrolase activity"/>
    <property type="evidence" value="ECO:0007669"/>
    <property type="project" value="UniProtKB-KW"/>
</dbReference>
<dbReference type="EMBL" id="DRLD01000013">
    <property type="protein sequence ID" value="HED09110.1"/>
    <property type="molecule type" value="Genomic_DNA"/>
</dbReference>
<dbReference type="GO" id="GO:0005524">
    <property type="term" value="F:ATP binding"/>
    <property type="evidence" value="ECO:0007669"/>
    <property type="project" value="UniProtKB-KW"/>
</dbReference>
<accession>A0A7V1LJM1</accession>
<dbReference type="PROSITE" id="PS00039">
    <property type="entry name" value="DEAD_ATP_HELICASE"/>
    <property type="match status" value="1"/>
</dbReference>
<gene>
    <name evidence="12" type="ORF">ENJ10_00340</name>
</gene>
<dbReference type="InterPro" id="IPR012677">
    <property type="entry name" value="Nucleotide-bd_a/b_plait_sf"/>
</dbReference>
<comment type="caution">
    <text evidence="12">The sequence shown here is derived from an EMBL/GenBank/DDBJ whole genome shotgun (WGS) entry which is preliminary data.</text>
</comment>
<dbReference type="PROSITE" id="PS51194">
    <property type="entry name" value="HELICASE_CTER"/>
    <property type="match status" value="1"/>
</dbReference>
<dbReference type="InterPro" id="IPR027417">
    <property type="entry name" value="P-loop_NTPase"/>
</dbReference>
<dbReference type="InterPro" id="IPR050079">
    <property type="entry name" value="DEAD_box_RNA_helicase"/>
</dbReference>
<evidence type="ECO:0000313" key="12">
    <source>
        <dbReference type="EMBL" id="HED09110.1"/>
    </source>
</evidence>
<dbReference type="Gene3D" id="3.40.50.300">
    <property type="entry name" value="P-loop containing nucleotide triphosphate hydrolases"/>
    <property type="match status" value="2"/>
</dbReference>
<feature type="region of interest" description="Disordered" evidence="8">
    <location>
        <begin position="442"/>
        <end position="473"/>
    </location>
</feature>
<reference evidence="12" key="1">
    <citation type="journal article" date="2020" name="mSystems">
        <title>Genome- and Community-Level Interaction Insights into Carbon Utilization and Element Cycling Functions of Hydrothermarchaeota in Hydrothermal Sediment.</title>
        <authorList>
            <person name="Zhou Z."/>
            <person name="Liu Y."/>
            <person name="Xu W."/>
            <person name="Pan J."/>
            <person name="Luo Z.H."/>
            <person name="Li M."/>
        </authorList>
    </citation>
    <scope>NUCLEOTIDE SEQUENCE [LARGE SCALE GENOMIC DNA]</scope>
    <source>
        <strain evidence="12">HyVt-456</strain>
    </source>
</reference>
<dbReference type="Pfam" id="PF03880">
    <property type="entry name" value="DbpA"/>
    <property type="match status" value="1"/>
</dbReference>
<dbReference type="InterPro" id="IPR001650">
    <property type="entry name" value="Helicase_C-like"/>
</dbReference>
<dbReference type="GO" id="GO:0003676">
    <property type="term" value="F:nucleic acid binding"/>
    <property type="evidence" value="ECO:0007669"/>
    <property type="project" value="InterPro"/>
</dbReference>
<feature type="domain" description="Helicase C-terminal" evidence="10">
    <location>
        <begin position="227"/>
        <end position="380"/>
    </location>
</feature>
<dbReference type="AlphaFoldDB" id="A0A7V1LJM1"/>
<evidence type="ECO:0000256" key="8">
    <source>
        <dbReference type="SAM" id="MobiDB-lite"/>
    </source>
</evidence>
<dbReference type="PANTHER" id="PTHR47959">
    <property type="entry name" value="ATP-DEPENDENT RNA HELICASE RHLE-RELATED"/>
    <property type="match status" value="1"/>
</dbReference>
<dbReference type="PROSITE" id="PS51195">
    <property type="entry name" value="Q_MOTIF"/>
    <property type="match status" value="1"/>
</dbReference>
<evidence type="ECO:0000256" key="6">
    <source>
        <dbReference type="PROSITE-ProRule" id="PRU00552"/>
    </source>
</evidence>
<dbReference type="InterPro" id="IPR005580">
    <property type="entry name" value="DbpA/CsdA_RNA-bd_dom"/>
</dbReference>
<evidence type="ECO:0000259" key="11">
    <source>
        <dbReference type="PROSITE" id="PS51195"/>
    </source>
</evidence>
<dbReference type="SMART" id="SM00487">
    <property type="entry name" value="DEXDc"/>
    <property type="match status" value="1"/>
</dbReference>
<dbReference type="InterPro" id="IPR014001">
    <property type="entry name" value="Helicase_ATP-bd"/>
</dbReference>
<keyword evidence="3 7" id="KW-0347">Helicase</keyword>
<keyword evidence="1 7" id="KW-0547">Nucleotide-binding</keyword>
<dbReference type="Pfam" id="PF00271">
    <property type="entry name" value="Helicase_C"/>
    <property type="match status" value="1"/>
</dbReference>
<feature type="short sequence motif" description="Q motif" evidence="6">
    <location>
        <begin position="4"/>
        <end position="32"/>
    </location>
</feature>
<evidence type="ECO:0000259" key="10">
    <source>
        <dbReference type="PROSITE" id="PS51194"/>
    </source>
</evidence>
<dbReference type="Pfam" id="PF00270">
    <property type="entry name" value="DEAD"/>
    <property type="match status" value="1"/>
</dbReference>
<proteinExistence type="inferred from homology"/>
<evidence type="ECO:0000256" key="3">
    <source>
        <dbReference type="ARBA" id="ARBA00022806"/>
    </source>
</evidence>
<dbReference type="SUPFAM" id="SSF52540">
    <property type="entry name" value="P-loop containing nucleoside triphosphate hydrolases"/>
    <property type="match status" value="1"/>
</dbReference>
<evidence type="ECO:0000256" key="1">
    <source>
        <dbReference type="ARBA" id="ARBA00022741"/>
    </source>
</evidence>
<dbReference type="CDD" id="cd18787">
    <property type="entry name" value="SF2_C_DEAD"/>
    <property type="match status" value="1"/>
</dbReference>
<dbReference type="InterPro" id="IPR011545">
    <property type="entry name" value="DEAD/DEAH_box_helicase_dom"/>
</dbReference>
<protein>
    <submittedName>
        <fullName evidence="12">DEAD/DEAH box helicase</fullName>
    </submittedName>
</protein>
<keyword evidence="2 7" id="KW-0378">Hydrolase</keyword>
<evidence type="ECO:0000256" key="4">
    <source>
        <dbReference type="ARBA" id="ARBA00022840"/>
    </source>
</evidence>
<dbReference type="Gene3D" id="3.30.70.330">
    <property type="match status" value="1"/>
</dbReference>
<feature type="compositionally biased region" description="Basic residues" evidence="8">
    <location>
        <begin position="563"/>
        <end position="573"/>
    </location>
</feature>
<feature type="region of interest" description="Disordered" evidence="8">
    <location>
        <begin position="547"/>
        <end position="573"/>
    </location>
</feature>
<evidence type="ECO:0000256" key="5">
    <source>
        <dbReference type="ARBA" id="ARBA00038437"/>
    </source>
</evidence>
<dbReference type="PROSITE" id="PS51192">
    <property type="entry name" value="HELICASE_ATP_BIND_1"/>
    <property type="match status" value="1"/>
</dbReference>